<dbReference type="InterPro" id="IPR010989">
    <property type="entry name" value="SNARE"/>
</dbReference>
<feature type="compositionally biased region" description="Basic and acidic residues" evidence="2">
    <location>
        <begin position="156"/>
        <end position="174"/>
    </location>
</feature>
<dbReference type="PANTHER" id="PTHR19957">
    <property type="entry name" value="SYNTAXIN"/>
    <property type="match status" value="1"/>
</dbReference>
<dbReference type="SUPFAM" id="SSF47661">
    <property type="entry name" value="t-snare proteins"/>
    <property type="match status" value="1"/>
</dbReference>
<dbReference type="PROSITE" id="PS50192">
    <property type="entry name" value="T_SNARE"/>
    <property type="match status" value="1"/>
</dbReference>
<dbReference type="GO" id="GO:0006886">
    <property type="term" value="P:intracellular protein transport"/>
    <property type="evidence" value="ECO:0007669"/>
    <property type="project" value="TreeGrafter"/>
</dbReference>
<dbReference type="Gene3D" id="1.20.58.70">
    <property type="match status" value="1"/>
</dbReference>
<dbReference type="PANTHER" id="PTHR19957:SF38">
    <property type="entry name" value="LD27581P"/>
    <property type="match status" value="1"/>
</dbReference>
<dbReference type="GO" id="GO:0012505">
    <property type="term" value="C:endomembrane system"/>
    <property type="evidence" value="ECO:0007669"/>
    <property type="project" value="TreeGrafter"/>
</dbReference>
<dbReference type="AlphaFoldDB" id="A0A7S4JYM9"/>
<reference evidence="4" key="1">
    <citation type="submission" date="2021-01" db="EMBL/GenBank/DDBJ databases">
        <authorList>
            <person name="Corre E."/>
            <person name="Pelletier E."/>
            <person name="Niang G."/>
            <person name="Scheremetjew M."/>
            <person name="Finn R."/>
            <person name="Kale V."/>
            <person name="Holt S."/>
            <person name="Cochrane G."/>
            <person name="Meng A."/>
            <person name="Brown T."/>
            <person name="Cohen L."/>
        </authorList>
    </citation>
    <scope>NUCLEOTIDE SEQUENCE</scope>
    <source>
        <strain evidence="4">Isolate 1302-5</strain>
    </source>
</reference>
<proteinExistence type="inferred from homology"/>
<dbReference type="CDD" id="cd15840">
    <property type="entry name" value="SNARE_Qa"/>
    <property type="match status" value="1"/>
</dbReference>
<dbReference type="EMBL" id="HBKQ01052430">
    <property type="protein sequence ID" value="CAE2278134.1"/>
    <property type="molecule type" value="Transcribed_RNA"/>
</dbReference>
<dbReference type="GO" id="GO:0031201">
    <property type="term" value="C:SNARE complex"/>
    <property type="evidence" value="ECO:0007669"/>
    <property type="project" value="TreeGrafter"/>
</dbReference>
<dbReference type="InterPro" id="IPR045242">
    <property type="entry name" value="Syntaxin"/>
</dbReference>
<dbReference type="GO" id="GO:0048278">
    <property type="term" value="P:vesicle docking"/>
    <property type="evidence" value="ECO:0007669"/>
    <property type="project" value="TreeGrafter"/>
</dbReference>
<dbReference type="GO" id="GO:0005484">
    <property type="term" value="F:SNAP receptor activity"/>
    <property type="evidence" value="ECO:0007669"/>
    <property type="project" value="TreeGrafter"/>
</dbReference>
<feature type="region of interest" description="Disordered" evidence="2">
    <location>
        <begin position="109"/>
        <end position="131"/>
    </location>
</feature>
<evidence type="ECO:0000256" key="2">
    <source>
        <dbReference type="SAM" id="MobiDB-lite"/>
    </source>
</evidence>
<dbReference type="GO" id="GO:0000149">
    <property type="term" value="F:SNARE binding"/>
    <property type="evidence" value="ECO:0007669"/>
    <property type="project" value="TreeGrafter"/>
</dbReference>
<feature type="domain" description="T-SNARE coiled-coil homology" evidence="3">
    <location>
        <begin position="193"/>
        <end position="255"/>
    </location>
</feature>
<sequence length="268" mass="30488">MSFQDVGVGGTKRSRPQGGTAKLESYKGMPPVTEEQRGASAGEGGNDGSAYAQVSDGIVQFRRNIGILEKIVSQFGTKADGPMLQKQYATQLDVVRQLGERIEGQLRRAEEEMRTMSRTEREKSRSTHAKLTRDYRRVEQAFKNVQLEVRRKRGLAEARRRELEEEAERRRLEGEGAGDELLQAQLQEDRLAEEIMREREEEIRNINKGMHTVNEIYKDLAHVVGRQQEQIDQVETHMEDAKDNTEAGLKQVEKANEKADSPYQCVIS</sequence>
<dbReference type="InterPro" id="IPR006011">
    <property type="entry name" value="Syntaxin_N"/>
</dbReference>
<name>A0A7S4JYM9_9STRA</name>
<feature type="region of interest" description="Disordered" evidence="2">
    <location>
        <begin position="156"/>
        <end position="180"/>
    </location>
</feature>
<evidence type="ECO:0000256" key="1">
    <source>
        <dbReference type="ARBA" id="ARBA00009063"/>
    </source>
</evidence>
<protein>
    <recommendedName>
        <fullName evidence="3">t-SNARE coiled-coil homology domain-containing protein</fullName>
    </recommendedName>
</protein>
<dbReference type="GO" id="GO:0006906">
    <property type="term" value="P:vesicle fusion"/>
    <property type="evidence" value="ECO:0007669"/>
    <property type="project" value="TreeGrafter"/>
</dbReference>
<feature type="region of interest" description="Disordered" evidence="2">
    <location>
        <begin position="1"/>
        <end position="51"/>
    </location>
</feature>
<accession>A0A7S4JYM9</accession>
<evidence type="ECO:0000313" key="4">
    <source>
        <dbReference type="EMBL" id="CAE2278134.1"/>
    </source>
</evidence>
<evidence type="ECO:0000259" key="3">
    <source>
        <dbReference type="PROSITE" id="PS50192"/>
    </source>
</evidence>
<dbReference type="SMART" id="SM00397">
    <property type="entry name" value="t_SNARE"/>
    <property type="match status" value="1"/>
</dbReference>
<dbReference type="Gene3D" id="1.20.5.110">
    <property type="match status" value="1"/>
</dbReference>
<organism evidence="4">
    <name type="scientific">Odontella aurita</name>
    <dbReference type="NCBI Taxonomy" id="265563"/>
    <lineage>
        <taxon>Eukaryota</taxon>
        <taxon>Sar</taxon>
        <taxon>Stramenopiles</taxon>
        <taxon>Ochrophyta</taxon>
        <taxon>Bacillariophyta</taxon>
        <taxon>Mediophyceae</taxon>
        <taxon>Biddulphiophycidae</taxon>
        <taxon>Eupodiscales</taxon>
        <taxon>Odontellaceae</taxon>
        <taxon>Odontella</taxon>
    </lineage>
</organism>
<dbReference type="Pfam" id="PF14523">
    <property type="entry name" value="Syntaxin_2"/>
    <property type="match status" value="1"/>
</dbReference>
<dbReference type="InterPro" id="IPR000727">
    <property type="entry name" value="T_SNARE_dom"/>
</dbReference>
<comment type="similarity">
    <text evidence="1">Belongs to the syntaxin family.</text>
</comment>
<gene>
    <name evidence="4" type="ORF">OAUR00152_LOCUS36042</name>
</gene>